<name>A0A1F2PDS1_9EURY</name>
<keyword evidence="2" id="KW-1185">Reference proteome</keyword>
<dbReference type="AlphaFoldDB" id="A0A1F2PDS1"/>
<gene>
    <name evidence="1" type="ORF">SCAL_000472</name>
</gene>
<evidence type="ECO:0000313" key="1">
    <source>
        <dbReference type="EMBL" id="OFV68796.1"/>
    </source>
</evidence>
<dbReference type="EMBL" id="LYOS01000001">
    <property type="protein sequence ID" value="OFV68796.1"/>
    <property type="molecule type" value="Genomic_DNA"/>
</dbReference>
<comment type="caution">
    <text evidence="1">The sequence shown here is derived from an EMBL/GenBank/DDBJ whole genome shotgun (WGS) entry which is preliminary data.</text>
</comment>
<evidence type="ECO:0000313" key="2">
    <source>
        <dbReference type="Proteomes" id="UP000186940"/>
    </source>
</evidence>
<sequence length="48" mass="5284">MPLSKASAVGLSLFERVFLPLAGLVRLKSRGLPDIISNHVDLKNKILR</sequence>
<organism evidence="1 2">
    <name type="scientific">Candidatus Syntropharchaeum caldarium</name>
    <dbReference type="NCBI Taxonomy" id="1838285"/>
    <lineage>
        <taxon>Archaea</taxon>
        <taxon>Methanobacteriati</taxon>
        <taxon>Methanobacteriota</taxon>
        <taxon>Stenosarchaea group</taxon>
        <taxon>Methanomicrobia</taxon>
        <taxon>Methanosarcinales</taxon>
        <taxon>ANME-2 cluster</taxon>
        <taxon>Candidatus Syntropharchaeum</taxon>
    </lineage>
</organism>
<reference evidence="1" key="1">
    <citation type="submission" date="2016-05" db="EMBL/GenBank/DDBJ databases">
        <title>Microbial consortia oxidize butane by reversing methanogenesis.</title>
        <authorList>
            <person name="Laso-Perez R."/>
            <person name="Richter M."/>
            <person name="Wegener G."/>
            <person name="Musat F."/>
        </authorList>
    </citation>
    <scope>NUCLEOTIDE SEQUENCE [LARGE SCALE GENOMIC DNA]</scope>
    <source>
        <strain evidence="1">BOX2</strain>
    </source>
</reference>
<protein>
    <submittedName>
        <fullName evidence="1">Uncharacterized protein</fullName>
    </submittedName>
</protein>
<accession>A0A1F2PDS1</accession>
<proteinExistence type="predicted"/>
<dbReference type="Proteomes" id="UP000186940">
    <property type="component" value="Unassembled WGS sequence"/>
</dbReference>